<evidence type="ECO:0000313" key="7">
    <source>
        <dbReference type="EMBL" id="CCG09233.1"/>
    </source>
</evidence>
<dbReference type="SFLD" id="SFLDG01082">
    <property type="entry name" value="B12-binding_domain_containing"/>
    <property type="match status" value="1"/>
</dbReference>
<keyword evidence="5" id="KW-0411">Iron-sulfur</keyword>
<dbReference type="STRING" id="1150469.RSPPHO_02607"/>
<evidence type="ECO:0000256" key="1">
    <source>
        <dbReference type="ARBA" id="ARBA00001966"/>
    </source>
</evidence>
<dbReference type="PATRIC" id="fig|1150469.3.peg.2967"/>
<dbReference type="NCBIfam" id="TIGR04107">
    <property type="entry name" value="rSAM_HutW"/>
    <property type="match status" value="1"/>
</dbReference>
<keyword evidence="4" id="KW-0408">Iron</keyword>
<dbReference type="SFLD" id="SFLDG01065">
    <property type="entry name" value="anaerobic_coproporphyrinogen-I"/>
    <property type="match status" value="1"/>
</dbReference>
<dbReference type="EMBL" id="HE663493">
    <property type="protein sequence ID" value="CCG09233.1"/>
    <property type="molecule type" value="Genomic_DNA"/>
</dbReference>
<proteinExistence type="predicted"/>
<dbReference type="InterPro" id="IPR058240">
    <property type="entry name" value="rSAM_sf"/>
</dbReference>
<keyword evidence="3" id="KW-0479">Metal-binding</keyword>
<dbReference type="SFLD" id="SFLDF00311">
    <property type="entry name" value="heme_degradation_proteins_(Hut"/>
    <property type="match status" value="1"/>
</dbReference>
<evidence type="ECO:0000256" key="4">
    <source>
        <dbReference type="ARBA" id="ARBA00023004"/>
    </source>
</evidence>
<dbReference type="Proteomes" id="UP000033220">
    <property type="component" value="Chromosome DSM 122"/>
</dbReference>
<evidence type="ECO:0000256" key="2">
    <source>
        <dbReference type="ARBA" id="ARBA00022691"/>
    </source>
</evidence>
<dbReference type="CDD" id="cd01335">
    <property type="entry name" value="Radical_SAM"/>
    <property type="match status" value="1"/>
</dbReference>
<name>H6SMU8_PARPM</name>
<sequence length="448" mass="47954">MVRPEPVLADSAGEIPPGARARLGVDPLTEAFAARRPTHWFAGPPQPVDPQATWSALVQHPRTTRAIAYVHVPFCVSHCLFCGFYRHSAPGGFSAPYTDAVIREIEGEAGRPAVAQGAIGAVYLGGGTPTALDADDLARLLKAVRACLPLAGDCEITVEARVHGFDPDKVDACLEAGANRFSVGVQTFDTAVRRRLGRRADRDTVIALLQSLQARDRAVVVCDLMYGLPGQTLDLWLQDVRTVLDLGLDGVDLYALSMFPNSGLARAVTGGHLPAPAPLGGQARLYAEGLALLDGAGWRHLTQAHWARTTRERNLYNQMSREQTPCLAFGAGAGGLLHGYRYTVEGDEATYRARVACGEKPLALVTPLPPDLPRRARLAASLESGRILPEVLEAVAGPGFVQRLAPVLEHWQAAGLITPDPGGPRLTPAGWFWQTNLIAALHDHLSAC</sequence>
<accession>H6SMU8</accession>
<evidence type="ECO:0000259" key="6">
    <source>
        <dbReference type="PROSITE" id="PS51918"/>
    </source>
</evidence>
<dbReference type="GO" id="GO:0046872">
    <property type="term" value="F:metal ion binding"/>
    <property type="evidence" value="ECO:0007669"/>
    <property type="project" value="UniProtKB-KW"/>
</dbReference>
<dbReference type="Gene3D" id="3.20.20.70">
    <property type="entry name" value="Aldolase class I"/>
    <property type="match status" value="1"/>
</dbReference>
<dbReference type="RefSeq" id="WP_014415864.1">
    <property type="nucleotide sequence ID" value="NC_017059.1"/>
</dbReference>
<dbReference type="InterPro" id="IPR006638">
    <property type="entry name" value="Elp3/MiaA/NifB-like_rSAM"/>
</dbReference>
<dbReference type="InterPro" id="IPR026332">
    <property type="entry name" value="HutW"/>
</dbReference>
<dbReference type="AlphaFoldDB" id="H6SMU8"/>
<dbReference type="HOGENOM" id="CLU_027579_4_0_5"/>
<protein>
    <submittedName>
        <fullName evidence="7">Oxygen-independent coproporphyrinogen-III oxidase, putative</fullName>
        <ecNumber evidence="7">1.3.99.22</ecNumber>
    </submittedName>
</protein>
<dbReference type="OrthoDB" id="9808022at2"/>
<feature type="domain" description="Radical SAM core" evidence="6">
    <location>
        <begin position="60"/>
        <end position="296"/>
    </location>
</feature>
<evidence type="ECO:0000256" key="3">
    <source>
        <dbReference type="ARBA" id="ARBA00022723"/>
    </source>
</evidence>
<dbReference type="EC" id="1.3.99.22" evidence="7"/>
<keyword evidence="8" id="KW-1185">Reference proteome</keyword>
<dbReference type="SUPFAM" id="SSF102114">
    <property type="entry name" value="Radical SAM enzymes"/>
    <property type="match status" value="1"/>
</dbReference>
<dbReference type="SFLD" id="SFLDS00029">
    <property type="entry name" value="Radical_SAM"/>
    <property type="match status" value="1"/>
</dbReference>
<dbReference type="InterPro" id="IPR034505">
    <property type="entry name" value="Coproporphyrinogen-III_oxidase"/>
</dbReference>
<organism evidence="7 8">
    <name type="scientific">Pararhodospirillum photometricum DSM 122</name>
    <dbReference type="NCBI Taxonomy" id="1150469"/>
    <lineage>
        <taxon>Bacteria</taxon>
        <taxon>Pseudomonadati</taxon>
        <taxon>Pseudomonadota</taxon>
        <taxon>Alphaproteobacteria</taxon>
        <taxon>Rhodospirillales</taxon>
        <taxon>Rhodospirillaceae</taxon>
        <taxon>Pararhodospirillum</taxon>
    </lineage>
</organism>
<comment type="cofactor">
    <cofactor evidence="1">
        <name>[4Fe-4S] cluster</name>
        <dbReference type="ChEBI" id="CHEBI:49883"/>
    </cofactor>
</comment>
<keyword evidence="7" id="KW-0560">Oxidoreductase</keyword>
<dbReference type="PANTHER" id="PTHR13932">
    <property type="entry name" value="COPROPORPHYRINIGEN III OXIDASE"/>
    <property type="match status" value="1"/>
</dbReference>
<reference evidence="7 8" key="1">
    <citation type="submission" date="2012-02" db="EMBL/GenBank/DDBJ databases">
        <title>Shotgun genome sequence of Phaeospirillum photometricum DSM 122.</title>
        <authorList>
            <person name="Duquesne K."/>
            <person name="Sturgis J."/>
        </authorList>
    </citation>
    <scope>NUCLEOTIDE SEQUENCE [LARGE SCALE GENOMIC DNA]</scope>
    <source>
        <strain evidence="8">DSM122</strain>
    </source>
</reference>
<dbReference type="Pfam" id="PF04055">
    <property type="entry name" value="Radical_SAM"/>
    <property type="match status" value="1"/>
</dbReference>
<dbReference type="KEGG" id="rpm:RSPPHO_02607"/>
<dbReference type="PANTHER" id="PTHR13932:SF9">
    <property type="entry name" value="COPROPORPHYRINOGEN III OXIDASE"/>
    <property type="match status" value="1"/>
</dbReference>
<dbReference type="GO" id="GO:0005737">
    <property type="term" value="C:cytoplasm"/>
    <property type="evidence" value="ECO:0007669"/>
    <property type="project" value="TreeGrafter"/>
</dbReference>
<dbReference type="eggNOG" id="COG0635">
    <property type="taxonomic scope" value="Bacteria"/>
</dbReference>
<dbReference type="GO" id="GO:0006779">
    <property type="term" value="P:porphyrin-containing compound biosynthetic process"/>
    <property type="evidence" value="ECO:0007669"/>
    <property type="project" value="TreeGrafter"/>
</dbReference>
<dbReference type="GO" id="GO:0016491">
    <property type="term" value="F:oxidoreductase activity"/>
    <property type="evidence" value="ECO:0007669"/>
    <property type="project" value="UniProtKB-KW"/>
</dbReference>
<dbReference type="InterPro" id="IPR013785">
    <property type="entry name" value="Aldolase_TIM"/>
</dbReference>
<dbReference type="SMART" id="SM00729">
    <property type="entry name" value="Elp3"/>
    <property type="match status" value="1"/>
</dbReference>
<dbReference type="InterPro" id="IPR007197">
    <property type="entry name" value="rSAM"/>
</dbReference>
<evidence type="ECO:0000256" key="5">
    <source>
        <dbReference type="ARBA" id="ARBA00023014"/>
    </source>
</evidence>
<dbReference type="PROSITE" id="PS51918">
    <property type="entry name" value="RADICAL_SAM"/>
    <property type="match status" value="1"/>
</dbReference>
<evidence type="ECO:0000313" key="8">
    <source>
        <dbReference type="Proteomes" id="UP000033220"/>
    </source>
</evidence>
<dbReference type="GO" id="GO:0051539">
    <property type="term" value="F:4 iron, 4 sulfur cluster binding"/>
    <property type="evidence" value="ECO:0007669"/>
    <property type="project" value="TreeGrafter"/>
</dbReference>
<keyword evidence="2" id="KW-0949">S-adenosyl-L-methionine</keyword>
<gene>
    <name evidence="7" type="primary">hemN</name>
    <name evidence="7" type="ORF">RSPPHO_02607</name>
</gene>